<name>A0A1H0BVA1_9ACTO</name>
<comment type="similarity">
    <text evidence="1 4 5">Belongs to the bacterial ribosomal protein bL21 family.</text>
</comment>
<dbReference type="Pfam" id="PF00829">
    <property type="entry name" value="Ribosomal_L21p"/>
    <property type="match status" value="1"/>
</dbReference>
<keyword evidence="3 4" id="KW-0687">Ribonucleoprotein</keyword>
<dbReference type="PANTHER" id="PTHR21349:SF0">
    <property type="entry name" value="LARGE RIBOSOMAL SUBUNIT PROTEIN BL21M"/>
    <property type="match status" value="1"/>
</dbReference>
<evidence type="ECO:0000256" key="5">
    <source>
        <dbReference type="RuleBase" id="RU000562"/>
    </source>
</evidence>
<dbReference type="GO" id="GO:0005737">
    <property type="term" value="C:cytoplasm"/>
    <property type="evidence" value="ECO:0007669"/>
    <property type="project" value="UniProtKB-ARBA"/>
</dbReference>
<proteinExistence type="inferred from homology"/>
<comment type="function">
    <text evidence="4 5">This protein binds to 23S rRNA in the presence of protein L20.</text>
</comment>
<comment type="subunit">
    <text evidence="4">Part of the 50S ribosomal subunit. Contacts protein L20.</text>
</comment>
<dbReference type="HAMAP" id="MF_01363">
    <property type="entry name" value="Ribosomal_bL21"/>
    <property type="match status" value="1"/>
</dbReference>
<dbReference type="GO" id="GO:1990904">
    <property type="term" value="C:ribonucleoprotein complex"/>
    <property type="evidence" value="ECO:0007669"/>
    <property type="project" value="UniProtKB-KW"/>
</dbReference>
<dbReference type="InterPro" id="IPR036164">
    <property type="entry name" value="bL21-like_sf"/>
</dbReference>
<dbReference type="PANTHER" id="PTHR21349">
    <property type="entry name" value="50S RIBOSOMAL PROTEIN L21"/>
    <property type="match status" value="1"/>
</dbReference>
<dbReference type="OrthoDB" id="9813334at2"/>
<evidence type="ECO:0000256" key="3">
    <source>
        <dbReference type="ARBA" id="ARBA00023274"/>
    </source>
</evidence>
<keyword evidence="4 5" id="KW-0699">rRNA-binding</keyword>
<protein>
    <recommendedName>
        <fullName evidence="4">Large ribosomal subunit protein bL21</fullName>
    </recommendedName>
</protein>
<evidence type="ECO:0000256" key="4">
    <source>
        <dbReference type="HAMAP-Rule" id="MF_01363"/>
    </source>
</evidence>
<dbReference type="GO" id="GO:0005840">
    <property type="term" value="C:ribosome"/>
    <property type="evidence" value="ECO:0007669"/>
    <property type="project" value="UniProtKB-KW"/>
</dbReference>
<keyword evidence="2 4" id="KW-0689">Ribosomal protein</keyword>
<evidence type="ECO:0000256" key="2">
    <source>
        <dbReference type="ARBA" id="ARBA00022980"/>
    </source>
</evidence>
<evidence type="ECO:0000313" key="6">
    <source>
        <dbReference type="EMBL" id="SDM82241.1"/>
    </source>
</evidence>
<evidence type="ECO:0000313" key="8">
    <source>
        <dbReference type="Proteomes" id="UP000198541"/>
    </source>
</evidence>
<dbReference type="RefSeq" id="WP_092534885.1">
    <property type="nucleotide sequence ID" value="NZ_FNHU01000007.1"/>
</dbReference>
<dbReference type="EMBL" id="FNIM01000005">
    <property type="protein sequence ID" value="SDN49538.1"/>
    <property type="molecule type" value="Genomic_DNA"/>
</dbReference>
<keyword evidence="8" id="KW-1185">Reference proteome</keyword>
<evidence type="ECO:0000313" key="9">
    <source>
        <dbReference type="Proteomes" id="UP000199671"/>
    </source>
</evidence>
<dbReference type="GO" id="GO:0006412">
    <property type="term" value="P:translation"/>
    <property type="evidence" value="ECO:0007669"/>
    <property type="project" value="UniProtKB-UniRule"/>
</dbReference>
<gene>
    <name evidence="4" type="primary">rplU</name>
    <name evidence="6" type="ORF">SAMN04487766_10784</name>
    <name evidence="7" type="ORF">SAMN05216355_10527</name>
</gene>
<dbReference type="InterPro" id="IPR028909">
    <property type="entry name" value="bL21-like"/>
</dbReference>
<accession>A0A1H0BVA1</accession>
<evidence type="ECO:0000313" key="7">
    <source>
        <dbReference type="EMBL" id="SDN49538.1"/>
    </source>
</evidence>
<dbReference type="AlphaFoldDB" id="A0A1H0BVA1"/>
<dbReference type="GO" id="GO:0003735">
    <property type="term" value="F:structural constituent of ribosome"/>
    <property type="evidence" value="ECO:0007669"/>
    <property type="project" value="InterPro"/>
</dbReference>
<dbReference type="STRING" id="332524.SAMN04487766_10784"/>
<dbReference type="GO" id="GO:0019843">
    <property type="term" value="F:rRNA binding"/>
    <property type="evidence" value="ECO:0007669"/>
    <property type="project" value="UniProtKB-UniRule"/>
</dbReference>
<reference evidence="8" key="2">
    <citation type="submission" date="2016-10" db="EMBL/GenBank/DDBJ databases">
        <authorList>
            <person name="Varghese N."/>
            <person name="Submissions S."/>
        </authorList>
    </citation>
    <scope>NUCLEOTIDE SEQUENCE [LARGE SCALE GENOMIC DNA]</scope>
    <source>
        <strain evidence="8">DSM 27982</strain>
    </source>
</reference>
<dbReference type="NCBIfam" id="TIGR00061">
    <property type="entry name" value="L21"/>
    <property type="match status" value="1"/>
</dbReference>
<sequence length="106" mass="11106">MSSQVVYAIVKAGGRQEKVSVGDVVVVDKLAGEVGDEVTLAPVMLVDGDKVTASAADLAKSSVKAEIVGDEKGPKINILKFKNKTGYRKRQGHRAKLTAVKVTAIG</sequence>
<evidence type="ECO:0000256" key="1">
    <source>
        <dbReference type="ARBA" id="ARBA00008563"/>
    </source>
</evidence>
<dbReference type="SUPFAM" id="SSF141091">
    <property type="entry name" value="L21p-like"/>
    <property type="match status" value="1"/>
</dbReference>
<organism evidence="7 8">
    <name type="scientific">Actinomyces ruminicola</name>
    <dbReference type="NCBI Taxonomy" id="332524"/>
    <lineage>
        <taxon>Bacteria</taxon>
        <taxon>Bacillati</taxon>
        <taxon>Actinomycetota</taxon>
        <taxon>Actinomycetes</taxon>
        <taxon>Actinomycetales</taxon>
        <taxon>Actinomycetaceae</taxon>
        <taxon>Actinomyces</taxon>
    </lineage>
</organism>
<dbReference type="InterPro" id="IPR001787">
    <property type="entry name" value="Ribosomal_bL21"/>
</dbReference>
<reference evidence="7 9" key="1">
    <citation type="submission" date="2016-10" db="EMBL/GenBank/DDBJ databases">
        <authorList>
            <person name="de Groot N.N."/>
        </authorList>
    </citation>
    <scope>NUCLEOTIDE SEQUENCE [LARGE SCALE GENOMIC DNA]</scope>
    <source>
        <strain evidence="7">DSM 27982</strain>
        <strain evidence="6 9">KPR-7B</strain>
    </source>
</reference>
<dbReference type="Proteomes" id="UP000198541">
    <property type="component" value="Unassembled WGS sequence"/>
</dbReference>
<keyword evidence="4 5" id="KW-0694">RNA-binding</keyword>
<dbReference type="Proteomes" id="UP000199671">
    <property type="component" value="Unassembled WGS sequence"/>
</dbReference>
<dbReference type="EMBL" id="FNHU01000007">
    <property type="protein sequence ID" value="SDM82241.1"/>
    <property type="molecule type" value="Genomic_DNA"/>
</dbReference>